<feature type="chain" id="PRO_5013188995" evidence="1">
    <location>
        <begin position="21"/>
        <end position="184"/>
    </location>
</feature>
<proteinExistence type="predicted"/>
<organism evidence="2">
    <name type="scientific">Rhipicephalus zambeziensis</name>
    <dbReference type="NCBI Taxonomy" id="60191"/>
    <lineage>
        <taxon>Eukaryota</taxon>
        <taxon>Metazoa</taxon>
        <taxon>Ecdysozoa</taxon>
        <taxon>Arthropoda</taxon>
        <taxon>Chelicerata</taxon>
        <taxon>Arachnida</taxon>
        <taxon>Acari</taxon>
        <taxon>Parasitiformes</taxon>
        <taxon>Ixodida</taxon>
        <taxon>Ixodoidea</taxon>
        <taxon>Ixodidae</taxon>
        <taxon>Rhipicephalinae</taxon>
        <taxon>Rhipicephalus</taxon>
        <taxon>Rhipicephalus</taxon>
    </lineage>
</organism>
<accession>A0A224YN16</accession>
<sequence length="184" mass="21331">MHALLALFLVGLLFHGYVKSNAPSNQPTFQELYEFLNTGRPIWTVLSSAYLGARNQQLMCLNITKLSLKDDQYNYTYCYRNGSDTHCEEENALLKNDTKYPQIVVKGKTDKKGVTYRATYFHTNLWCVILRFTQNGEENCEMRVRDETVSKMNGTVTTDCEVAFDECKKNKYKYYDESCKTTNN</sequence>
<dbReference type="EMBL" id="GFPF01004106">
    <property type="protein sequence ID" value="MAA15252.1"/>
    <property type="molecule type" value="Transcribed_RNA"/>
</dbReference>
<evidence type="ECO:0000313" key="2">
    <source>
        <dbReference type="EMBL" id="MAA15252.1"/>
    </source>
</evidence>
<feature type="signal peptide" evidence="1">
    <location>
        <begin position="1"/>
        <end position="20"/>
    </location>
</feature>
<protein>
    <submittedName>
        <fullName evidence="2">Lipocalin</fullName>
    </submittedName>
</protein>
<reference evidence="2" key="1">
    <citation type="journal article" date="2017" name="Parasit. Vectors">
        <title>Sialotranscriptomics of Rhipicephalus zambeziensis reveals intricate expression profiles of secretory proteins and suggests tight temporal transcriptional regulation during blood-feeding.</title>
        <authorList>
            <person name="de Castro M.H."/>
            <person name="de Klerk D."/>
            <person name="Pienaar R."/>
            <person name="Rees D.J.G."/>
            <person name="Mans B.J."/>
        </authorList>
    </citation>
    <scope>NUCLEOTIDE SEQUENCE</scope>
    <source>
        <tissue evidence="2">Salivary glands</tissue>
    </source>
</reference>
<dbReference type="AlphaFoldDB" id="A0A224YN16"/>
<evidence type="ECO:0000256" key="1">
    <source>
        <dbReference type="SAM" id="SignalP"/>
    </source>
</evidence>
<keyword evidence="1" id="KW-0732">Signal</keyword>
<name>A0A224YN16_9ACAR</name>